<dbReference type="InterPro" id="IPR050509">
    <property type="entry name" value="CoA-transferase_III"/>
</dbReference>
<dbReference type="EMBL" id="BAAAQK010000009">
    <property type="protein sequence ID" value="GAA1851660.1"/>
    <property type="molecule type" value="Genomic_DNA"/>
</dbReference>
<dbReference type="SUPFAM" id="SSF89796">
    <property type="entry name" value="CoA-transferase family III (CaiB/BaiF)"/>
    <property type="match status" value="1"/>
</dbReference>
<dbReference type="InterPro" id="IPR023606">
    <property type="entry name" value="CoA-Trfase_III_dom_1_sf"/>
</dbReference>
<dbReference type="GO" id="GO:0016740">
    <property type="term" value="F:transferase activity"/>
    <property type="evidence" value="ECO:0007669"/>
    <property type="project" value="UniProtKB-KW"/>
</dbReference>
<dbReference type="PANTHER" id="PTHR48228:SF6">
    <property type="entry name" value="L-CARNITINE COA-TRANSFERASE"/>
    <property type="match status" value="1"/>
</dbReference>
<proteinExistence type="inferred from homology"/>
<gene>
    <name evidence="3" type="ORF">GCM10009836_34580</name>
</gene>
<evidence type="ECO:0000313" key="4">
    <source>
        <dbReference type="Proteomes" id="UP001500449"/>
    </source>
</evidence>
<reference evidence="3 4" key="1">
    <citation type="journal article" date="2019" name="Int. J. Syst. Evol. Microbiol.">
        <title>The Global Catalogue of Microorganisms (GCM) 10K type strain sequencing project: providing services to taxonomists for standard genome sequencing and annotation.</title>
        <authorList>
            <consortium name="The Broad Institute Genomics Platform"/>
            <consortium name="The Broad Institute Genome Sequencing Center for Infectious Disease"/>
            <person name="Wu L."/>
            <person name="Ma J."/>
        </authorList>
    </citation>
    <scope>NUCLEOTIDE SEQUENCE [LARGE SCALE GENOMIC DNA]</scope>
    <source>
        <strain evidence="3 4">JCM 16009</strain>
    </source>
</reference>
<dbReference type="RefSeq" id="WP_344417800.1">
    <property type="nucleotide sequence ID" value="NZ_BAAAQK010000009.1"/>
</dbReference>
<keyword evidence="2 3" id="KW-0808">Transferase</keyword>
<dbReference type="Gene3D" id="3.30.1540.10">
    <property type="entry name" value="formyl-coa transferase, domain 3"/>
    <property type="match status" value="1"/>
</dbReference>
<comment type="similarity">
    <text evidence="1">Belongs to the CoA-transferase III family.</text>
</comment>
<sequence length="378" mass="39688">MKTMNDLRVLDLGWVWAGPLVGAAMAALGAEVVKVESATRLDPYRLRGVEREEHWGENKREASPSFHKLNRGKKSLALNLKHPDARGVLLALVEQADLLIENYSAGTLDRLGIGWEVLRGANPSLVALSLSAGGQRGRWKDLRAYALVTTAMAGYESLVRYPDEPALGGATFGIADPNISSYGVMAALAGLWRAQRTGQGAYIDLSGIESVVGVLGAALLEESASGPAEVVLQVGGDDEWVVCVLGAGQEDALAAAVGHVPLGESRGADRGALVESVRAWAKDRPRDAVVVALADAGVTVAPVLRVDREHGAGGGSLSRKKVVHPITGESSFLPSPWGEIGGGHPAPLFGGDTPAVLRDWLDMDDGEIRRLADAGILA</sequence>
<evidence type="ECO:0000313" key="3">
    <source>
        <dbReference type="EMBL" id="GAA1851660.1"/>
    </source>
</evidence>
<organism evidence="3 4">
    <name type="scientific">Pseudonocardia ailaonensis</name>
    <dbReference type="NCBI Taxonomy" id="367279"/>
    <lineage>
        <taxon>Bacteria</taxon>
        <taxon>Bacillati</taxon>
        <taxon>Actinomycetota</taxon>
        <taxon>Actinomycetes</taxon>
        <taxon>Pseudonocardiales</taxon>
        <taxon>Pseudonocardiaceae</taxon>
        <taxon>Pseudonocardia</taxon>
    </lineage>
</organism>
<evidence type="ECO:0000256" key="2">
    <source>
        <dbReference type="ARBA" id="ARBA00022679"/>
    </source>
</evidence>
<keyword evidence="4" id="KW-1185">Reference proteome</keyword>
<dbReference type="InterPro" id="IPR044855">
    <property type="entry name" value="CoA-Trfase_III_dom3_sf"/>
</dbReference>
<protein>
    <submittedName>
        <fullName evidence="3">CoA transferase</fullName>
    </submittedName>
</protein>
<dbReference type="PANTHER" id="PTHR48228">
    <property type="entry name" value="SUCCINYL-COA--D-CITRAMALATE COA-TRANSFERASE"/>
    <property type="match status" value="1"/>
</dbReference>
<accession>A0ABN2N421</accession>
<dbReference type="Proteomes" id="UP001500449">
    <property type="component" value="Unassembled WGS sequence"/>
</dbReference>
<dbReference type="Pfam" id="PF02515">
    <property type="entry name" value="CoA_transf_3"/>
    <property type="match status" value="1"/>
</dbReference>
<name>A0ABN2N421_9PSEU</name>
<dbReference type="Gene3D" id="3.40.50.10540">
    <property type="entry name" value="Crotonobetainyl-coa:carnitine coa-transferase, domain 1"/>
    <property type="match status" value="1"/>
</dbReference>
<comment type="caution">
    <text evidence="3">The sequence shown here is derived from an EMBL/GenBank/DDBJ whole genome shotgun (WGS) entry which is preliminary data.</text>
</comment>
<dbReference type="InterPro" id="IPR003673">
    <property type="entry name" value="CoA-Trfase_fam_III"/>
</dbReference>
<evidence type="ECO:0000256" key="1">
    <source>
        <dbReference type="ARBA" id="ARBA00008383"/>
    </source>
</evidence>